<organism evidence="1 2">
    <name type="scientific">Punica granatum</name>
    <name type="common">Pomegranate</name>
    <dbReference type="NCBI Taxonomy" id="22663"/>
    <lineage>
        <taxon>Eukaryota</taxon>
        <taxon>Viridiplantae</taxon>
        <taxon>Streptophyta</taxon>
        <taxon>Embryophyta</taxon>
        <taxon>Tracheophyta</taxon>
        <taxon>Spermatophyta</taxon>
        <taxon>Magnoliopsida</taxon>
        <taxon>eudicotyledons</taxon>
        <taxon>Gunneridae</taxon>
        <taxon>Pentapetalae</taxon>
        <taxon>rosids</taxon>
        <taxon>malvids</taxon>
        <taxon>Myrtales</taxon>
        <taxon>Lythraceae</taxon>
        <taxon>Punica</taxon>
    </lineage>
</organism>
<gene>
    <name evidence="1" type="ORF">CRG98_033866</name>
</gene>
<sequence>MPKTSRMGSGSPISAPSPRIDWDLEFEIPVDSGARVANLRLRPYLHGRWHPLWMHATSVVGRRESITRMRERRGDGNYIEGHHPSIGSSMICEAAILIKGVLSTTTLHSIGVTGDLLIVGNSNGIG</sequence>
<accession>A0A2I0IPT4</accession>
<proteinExistence type="predicted"/>
<dbReference type="Proteomes" id="UP000233551">
    <property type="component" value="Unassembled WGS sequence"/>
</dbReference>
<reference evidence="1 2" key="1">
    <citation type="submission" date="2017-11" db="EMBL/GenBank/DDBJ databases">
        <title>De-novo sequencing of pomegranate (Punica granatum L.) genome.</title>
        <authorList>
            <person name="Akparov Z."/>
            <person name="Amiraslanov A."/>
            <person name="Hajiyeva S."/>
            <person name="Abbasov M."/>
            <person name="Kaur K."/>
            <person name="Hamwieh A."/>
            <person name="Solovyev V."/>
            <person name="Salamov A."/>
            <person name="Braich B."/>
            <person name="Kosarev P."/>
            <person name="Mahmoud A."/>
            <person name="Hajiyev E."/>
            <person name="Babayeva S."/>
            <person name="Izzatullayeva V."/>
            <person name="Mammadov A."/>
            <person name="Mammadov A."/>
            <person name="Sharifova S."/>
            <person name="Ojaghi J."/>
            <person name="Eynullazada K."/>
            <person name="Bayramov B."/>
            <person name="Abdulazimova A."/>
            <person name="Shahmuradov I."/>
        </authorList>
    </citation>
    <scope>NUCLEOTIDE SEQUENCE [LARGE SCALE GENOMIC DNA]</scope>
    <source>
        <strain evidence="2">cv. AG2017</strain>
        <tissue evidence="1">Leaf</tissue>
    </source>
</reference>
<dbReference type="AlphaFoldDB" id="A0A2I0IPT4"/>
<protein>
    <submittedName>
        <fullName evidence="1">Uncharacterized protein</fullName>
    </submittedName>
</protein>
<name>A0A2I0IPT4_PUNGR</name>
<evidence type="ECO:0000313" key="1">
    <source>
        <dbReference type="EMBL" id="PKI45733.1"/>
    </source>
</evidence>
<comment type="caution">
    <text evidence="1">The sequence shown here is derived from an EMBL/GenBank/DDBJ whole genome shotgun (WGS) entry which is preliminary data.</text>
</comment>
<keyword evidence="2" id="KW-1185">Reference proteome</keyword>
<evidence type="ECO:0000313" key="2">
    <source>
        <dbReference type="Proteomes" id="UP000233551"/>
    </source>
</evidence>
<dbReference type="EMBL" id="PGOL01002701">
    <property type="protein sequence ID" value="PKI45733.1"/>
    <property type="molecule type" value="Genomic_DNA"/>
</dbReference>